<evidence type="ECO:0000256" key="7">
    <source>
        <dbReference type="SAM" id="MobiDB-lite"/>
    </source>
</evidence>
<organism evidence="9 10">
    <name type="scientific">Trifolium medium</name>
    <dbReference type="NCBI Taxonomy" id="97028"/>
    <lineage>
        <taxon>Eukaryota</taxon>
        <taxon>Viridiplantae</taxon>
        <taxon>Streptophyta</taxon>
        <taxon>Embryophyta</taxon>
        <taxon>Tracheophyta</taxon>
        <taxon>Spermatophyta</taxon>
        <taxon>Magnoliopsida</taxon>
        <taxon>eudicotyledons</taxon>
        <taxon>Gunneridae</taxon>
        <taxon>Pentapetalae</taxon>
        <taxon>rosids</taxon>
        <taxon>fabids</taxon>
        <taxon>Fabales</taxon>
        <taxon>Fabaceae</taxon>
        <taxon>Papilionoideae</taxon>
        <taxon>50 kb inversion clade</taxon>
        <taxon>NPAAA clade</taxon>
        <taxon>Hologalegina</taxon>
        <taxon>IRL clade</taxon>
        <taxon>Trifolieae</taxon>
        <taxon>Trifolium</taxon>
    </lineage>
</organism>
<feature type="non-terminal residue" evidence="9">
    <location>
        <position position="1"/>
    </location>
</feature>
<feature type="domain" description="DEK-C" evidence="8">
    <location>
        <begin position="42"/>
        <end position="97"/>
    </location>
</feature>
<evidence type="ECO:0000256" key="2">
    <source>
        <dbReference type="ARBA" id="ARBA00022853"/>
    </source>
</evidence>
<dbReference type="Pfam" id="PF08766">
    <property type="entry name" value="DEK_C"/>
    <property type="match status" value="1"/>
</dbReference>
<dbReference type="InterPro" id="IPR014876">
    <property type="entry name" value="DEK_C"/>
</dbReference>
<dbReference type="PANTHER" id="PTHR13468:SF1">
    <property type="entry name" value="PROTEIN DEK"/>
    <property type="match status" value="1"/>
</dbReference>
<accession>A0A392NA03</accession>
<keyword evidence="2" id="KW-0156">Chromatin regulator</keyword>
<evidence type="ECO:0000313" key="10">
    <source>
        <dbReference type="Proteomes" id="UP000265520"/>
    </source>
</evidence>
<evidence type="ECO:0000313" key="9">
    <source>
        <dbReference type="EMBL" id="MCH96069.1"/>
    </source>
</evidence>
<dbReference type="SUPFAM" id="SSF109715">
    <property type="entry name" value="DEK C-terminal domain"/>
    <property type="match status" value="1"/>
</dbReference>
<evidence type="ECO:0000256" key="5">
    <source>
        <dbReference type="ARBA" id="ARBA00023163"/>
    </source>
</evidence>
<proteinExistence type="predicted"/>
<dbReference type="GO" id="GO:0006325">
    <property type="term" value="P:chromatin organization"/>
    <property type="evidence" value="ECO:0007669"/>
    <property type="project" value="UniProtKB-KW"/>
</dbReference>
<feature type="region of interest" description="Disordered" evidence="7">
    <location>
        <begin position="96"/>
        <end position="132"/>
    </location>
</feature>
<feature type="compositionally biased region" description="Basic and acidic residues" evidence="7">
    <location>
        <begin position="7"/>
        <end position="16"/>
    </location>
</feature>
<dbReference type="GO" id="GO:0005730">
    <property type="term" value="C:nucleolus"/>
    <property type="evidence" value="ECO:0007669"/>
    <property type="project" value="UniProtKB-SubCell"/>
</dbReference>
<feature type="compositionally biased region" description="Acidic residues" evidence="7">
    <location>
        <begin position="100"/>
        <end position="117"/>
    </location>
</feature>
<protein>
    <submittedName>
        <fullName evidence="9">Protein DEK</fullName>
    </submittedName>
</protein>
<keyword evidence="10" id="KW-1185">Reference proteome</keyword>
<dbReference type="GO" id="GO:2000779">
    <property type="term" value="P:regulation of double-strand break repair"/>
    <property type="evidence" value="ECO:0007669"/>
    <property type="project" value="TreeGrafter"/>
</dbReference>
<dbReference type="FunFam" id="1.10.10.60:FF:000220">
    <property type="entry name" value="DEK domain-containing chromatin associated protein"/>
    <property type="match status" value="1"/>
</dbReference>
<dbReference type="GO" id="GO:0042393">
    <property type="term" value="F:histone binding"/>
    <property type="evidence" value="ECO:0007669"/>
    <property type="project" value="TreeGrafter"/>
</dbReference>
<evidence type="ECO:0000256" key="4">
    <source>
        <dbReference type="ARBA" id="ARBA00023125"/>
    </source>
</evidence>
<dbReference type="Gene3D" id="1.10.10.60">
    <property type="entry name" value="Homeodomain-like"/>
    <property type="match status" value="1"/>
</dbReference>
<dbReference type="Proteomes" id="UP000265520">
    <property type="component" value="Unassembled WGS sequence"/>
</dbReference>
<name>A0A392NA03_9FABA</name>
<keyword evidence="3" id="KW-0805">Transcription regulation</keyword>
<keyword evidence="4" id="KW-0238">DNA-binding</keyword>
<feature type="region of interest" description="Disordered" evidence="7">
    <location>
        <begin position="1"/>
        <end position="47"/>
    </location>
</feature>
<dbReference type="AlphaFoldDB" id="A0A392NA03"/>
<dbReference type="EMBL" id="LXQA010031436">
    <property type="protein sequence ID" value="MCH96069.1"/>
    <property type="molecule type" value="Genomic_DNA"/>
</dbReference>
<evidence type="ECO:0000256" key="6">
    <source>
        <dbReference type="ARBA" id="ARBA00023242"/>
    </source>
</evidence>
<dbReference type="PANTHER" id="PTHR13468">
    <property type="entry name" value="DEK PROTEIN"/>
    <property type="match status" value="1"/>
</dbReference>
<dbReference type="GO" id="GO:0003677">
    <property type="term" value="F:DNA binding"/>
    <property type="evidence" value="ECO:0007669"/>
    <property type="project" value="UniProtKB-KW"/>
</dbReference>
<evidence type="ECO:0000259" key="8">
    <source>
        <dbReference type="PROSITE" id="PS51998"/>
    </source>
</evidence>
<dbReference type="PROSITE" id="PS51998">
    <property type="entry name" value="DEK_C"/>
    <property type="match status" value="1"/>
</dbReference>
<reference evidence="9 10" key="1">
    <citation type="journal article" date="2018" name="Front. Plant Sci.">
        <title>Red Clover (Trifolium pratense) and Zigzag Clover (T. medium) - A Picture of Genomic Similarities and Differences.</title>
        <authorList>
            <person name="Dluhosova J."/>
            <person name="Istvanek J."/>
            <person name="Nedelnik J."/>
            <person name="Repkova J."/>
        </authorList>
    </citation>
    <scope>NUCLEOTIDE SEQUENCE [LARGE SCALE GENOMIC DNA]</scope>
    <source>
        <strain evidence="10">cv. 10/8</strain>
        <tissue evidence="9">Leaf</tissue>
    </source>
</reference>
<comment type="caution">
    <text evidence="9">The sequence shown here is derived from an EMBL/GenBank/DDBJ whole genome shotgun (WGS) entry which is preliminary data.</text>
</comment>
<keyword evidence="6" id="KW-0539">Nucleus</keyword>
<dbReference type="InterPro" id="IPR044198">
    <property type="entry name" value="DEK"/>
</dbReference>
<evidence type="ECO:0000256" key="1">
    <source>
        <dbReference type="ARBA" id="ARBA00004604"/>
    </source>
</evidence>
<comment type="subcellular location">
    <subcellularLocation>
        <location evidence="1">Nucleus</location>
        <location evidence="1">Nucleolus</location>
    </subcellularLocation>
</comment>
<evidence type="ECO:0000256" key="3">
    <source>
        <dbReference type="ARBA" id="ARBA00023015"/>
    </source>
</evidence>
<keyword evidence="5" id="KW-0804">Transcription</keyword>
<sequence length="132" mass="14334">ATKKQKTGNEKQDTKGKAASKTSKAPVKDQVKGKSSKKSKGEPSREDMHAVVVNILKEVDFNTATLSDILRQLGTHFGLDLMHRKAEVKDIITDVINNMSDEEDEGEEADNDGDGDDDAGKDSDVSNDDDAE</sequence>